<evidence type="ECO:0000313" key="3">
    <source>
        <dbReference type="Proteomes" id="UP000244140"/>
    </source>
</evidence>
<feature type="transmembrane region" description="Helical" evidence="1">
    <location>
        <begin position="21"/>
        <end position="49"/>
    </location>
</feature>
<name>A0A6G3GH90_ENTFL</name>
<dbReference type="GeneID" id="60893088"/>
<keyword evidence="1" id="KW-0472">Membrane</keyword>
<dbReference type="RefSeq" id="WP_002394283.1">
    <property type="nucleotide sequence ID" value="NZ_CABGZW010000006.1"/>
</dbReference>
<keyword evidence="1" id="KW-1133">Transmembrane helix</keyword>
<accession>A0A6G3GH90</accession>
<sequence>MFKLYLNYWKRIFDYKGTSDVIEIFIALAGDFLVIIFLNILGIVIPISWENSLVNFLYIVKLAMIVPAISLLVRVLNKY</sequence>
<dbReference type="Proteomes" id="UP000244140">
    <property type="component" value="Unassembled WGS sequence"/>
</dbReference>
<keyword evidence="1" id="KW-0812">Transmembrane</keyword>
<evidence type="ECO:0000313" key="2">
    <source>
        <dbReference type="EMBL" id="PTN78900.1"/>
    </source>
</evidence>
<feature type="transmembrane region" description="Helical" evidence="1">
    <location>
        <begin position="55"/>
        <end position="76"/>
    </location>
</feature>
<evidence type="ECO:0000256" key="1">
    <source>
        <dbReference type="SAM" id="Phobius"/>
    </source>
</evidence>
<organism evidence="2 3">
    <name type="scientific">Enterococcus faecalis</name>
    <name type="common">Streptococcus faecalis</name>
    <dbReference type="NCBI Taxonomy" id="1351"/>
    <lineage>
        <taxon>Bacteria</taxon>
        <taxon>Bacillati</taxon>
        <taxon>Bacillota</taxon>
        <taxon>Bacilli</taxon>
        <taxon>Lactobacillales</taxon>
        <taxon>Enterococcaceae</taxon>
        <taxon>Enterococcus</taxon>
    </lineage>
</organism>
<dbReference type="AlphaFoldDB" id="A0A6G3GH90"/>
<reference evidence="2 3" key="1">
    <citation type="submission" date="2018-04" db="EMBL/GenBank/DDBJ databases">
        <authorList>
            <person name="Van Tyne D."/>
        </authorList>
    </citation>
    <scope>NUCLEOTIDE SEQUENCE [LARGE SCALE GENOMIC DNA]</scope>
    <source>
        <strain evidence="2 3">B2535</strain>
    </source>
</reference>
<gene>
    <name evidence="2" type="ORF">DAI13_14470</name>
</gene>
<proteinExistence type="predicted"/>
<protein>
    <submittedName>
        <fullName evidence="2">Uncharacterized protein</fullName>
    </submittedName>
</protein>
<comment type="caution">
    <text evidence="2">The sequence shown here is derived from an EMBL/GenBank/DDBJ whole genome shotgun (WGS) entry which is preliminary data.</text>
</comment>
<dbReference type="EMBL" id="PZZH01000001">
    <property type="protein sequence ID" value="PTN78900.1"/>
    <property type="molecule type" value="Genomic_DNA"/>
</dbReference>